<gene>
    <name evidence="3" type="ORF">ACHAXA_010698</name>
</gene>
<keyword evidence="1" id="KW-0234">DNA repair</keyword>
<dbReference type="InterPro" id="IPR016024">
    <property type="entry name" value="ARM-type_fold"/>
</dbReference>
<dbReference type="PANTHER" id="PTHR12891:SF0">
    <property type="entry name" value="MMS19 NUCLEOTIDE EXCISION REPAIR PROTEIN HOMOLOG"/>
    <property type="match status" value="1"/>
</dbReference>
<dbReference type="GO" id="GO:0005634">
    <property type="term" value="C:nucleus"/>
    <property type="evidence" value="ECO:0007669"/>
    <property type="project" value="UniProtKB-SubCell"/>
</dbReference>
<dbReference type="Proteomes" id="UP001530377">
    <property type="component" value="Unassembled WGS sequence"/>
</dbReference>
<keyword evidence="1" id="KW-0539">Nucleus</keyword>
<evidence type="ECO:0000256" key="1">
    <source>
        <dbReference type="RuleBase" id="RU367072"/>
    </source>
</evidence>
<protein>
    <recommendedName>
        <fullName evidence="1">MMS19 nucleotide excision repair protein</fullName>
    </recommendedName>
</protein>
<evidence type="ECO:0000259" key="2">
    <source>
        <dbReference type="Pfam" id="PF14500"/>
    </source>
</evidence>
<dbReference type="Pfam" id="PF14500">
    <property type="entry name" value="MMS19_N"/>
    <property type="match status" value="1"/>
</dbReference>
<keyword evidence="1" id="KW-0227">DNA damage</keyword>
<reference evidence="3 4" key="1">
    <citation type="submission" date="2024-10" db="EMBL/GenBank/DDBJ databases">
        <title>Updated reference genomes for cyclostephanoid diatoms.</title>
        <authorList>
            <person name="Roberts W.R."/>
            <person name="Alverson A.J."/>
        </authorList>
    </citation>
    <scope>NUCLEOTIDE SEQUENCE [LARGE SCALE GENOMIC DNA]</scope>
    <source>
        <strain evidence="3 4">AJA228-03</strain>
    </source>
</reference>
<evidence type="ECO:0000313" key="3">
    <source>
        <dbReference type="EMBL" id="KAL3822915.1"/>
    </source>
</evidence>
<comment type="caution">
    <text evidence="3">The sequence shown here is derived from an EMBL/GenBank/DDBJ whole genome shotgun (WGS) entry which is preliminary data.</text>
</comment>
<dbReference type="GO" id="GO:0097361">
    <property type="term" value="C:cytosolic [4Fe-4S] assembly targeting complex"/>
    <property type="evidence" value="ECO:0007669"/>
    <property type="project" value="UniProtKB-UniRule"/>
</dbReference>
<name>A0ABD3SEM0_9STRA</name>
<dbReference type="GO" id="GO:0051604">
    <property type="term" value="P:protein maturation"/>
    <property type="evidence" value="ECO:0007669"/>
    <property type="project" value="UniProtKB-UniRule"/>
</dbReference>
<comment type="similarity">
    <text evidence="1">Belongs to the MET18/MMS19 family.</text>
</comment>
<dbReference type="SUPFAM" id="SSF48371">
    <property type="entry name" value="ARM repeat"/>
    <property type="match status" value="2"/>
</dbReference>
<comment type="function">
    <text evidence="1">Key component of the cytosolic iron-sulfur protein assembly (CIA) complex, a multiprotein complex that mediates the incorporation of iron-sulfur cluster into apoproteins specifically involved in DNA metabolism and genomic integrity. In the CIA complex, MMS19 acts as an adapter between early-acting CIA components and a subset of cellular target iron-sulfur proteins.</text>
</comment>
<sequence>MVVASHLRKEARVHFEALHSSSRPSSASVVLTSAASPSKFTTIEQDLAKLSSATPNGSLAHLVSSLGPAFASSSTIDSKVRALHCIMGALEGSADLTHGVRQAVGNFLVELCRPGCDEREKVEKYDEDDTNQEMNYVDADDLTPEQLTEKLRAISAKRSKKITTSLTYDDVRDAAMISLAALIRSNLEIFPTQQSQSSESKQSNCPMTKALGVVYQSMELRVELAVLGVRYRCQIDSSNEYDGDKDMRESAGVGYEAVDPRSNIEDGLSHLPRSKRSVCFNLFDAASDGLDNDDLKCKNLLTQIQQSSSTIDTLGLMIPSSILIQMSAFASLASSCMHGETDPRCLVQLLSLFNKMQRIMIPLFAFQGSRSTENVNSMGRETSKATFPSIEIFDAVAPYYPVHFTPPKNDPHGITQDILQDLLLAVLCERGVYYDHTVLLETNLQDDDGTKEIMILLAARMFLERLEPPKTSDYDPPFDGSDSTVEDKLDAIQDLSSLFLPQPTPPKSESRTLTTGYHNDFAGHHISPNLTRVPPEFLSELSLSMARVHEEAVSSNEKVLASSIRKFSSCLIKSLEPATMTSKSSEVDRFALWEAYIVDILRHLTPILGSAPQGMHGRASTAYFASLAAEGGLVTLNKVLDSCFPRFLGVLSILDEDDCSGALLNDVESSPTLQKSKQNALESFLTSCDLNFLEEGDMVHLEKSISLMTRAVLIGEGTVDDDSTNSHEWNLACARVLGAVISVGISQKTASGDVVANRCDRINKLATDLLPDMLTSATFPHRGLLKMQTIRYDWVVLAGACANGILHVSEKIVSDLLSRIITALKLNEENQKTSAMALSYIIRHGGPNVGAAFHELSSPGPTAYEVFQELCRQEDTVRRQQLQVGMRMLQLPVSLAKDEEAANEMIKRAQSILPFLIPAYECPSSITSCDSLVQFVNKILPPLSECDEVSLYVTLPLLDAALKSSKKLESATSATLMSMVEELALFSIRSDHHVHSRSSAASCLFSVLFQSSEDNEIGFVRVLKKLLEDVVFPELSTALRCLETRVREIPTPKASGGVGLSGKPLLSIFSKVNDTLSLMSVLGSASACKGGSFSQVGDKIALFLIQLACTGVSQYPFSETTAMHLTAPSHLGQKHPLLDPASHAFLLPASAFGSMLSVYNGEPFWRQRLTHKTIPILLEAIKTQATSQNPPGMGTLCVVCHILCCVPVSLLGEANMKQLIPTFVGGLVYFSKNSNAMAKSELITSKPTNLLSVILAALVKILKVSPEDVTKFIGVIIPSLLLLCTTTVESSEASIPRCLLLFQCLETVAAHPQAHNSILREKDQVIAVLSTVVDHPSAVVRNAVVQARNVWYTLA</sequence>
<proteinExistence type="inferred from homology"/>
<dbReference type="GO" id="GO:0006281">
    <property type="term" value="P:DNA repair"/>
    <property type="evidence" value="ECO:0007669"/>
    <property type="project" value="UniProtKB-UniRule"/>
</dbReference>
<dbReference type="EMBL" id="JALLPB020000051">
    <property type="protein sequence ID" value="KAL3822915.1"/>
    <property type="molecule type" value="Genomic_DNA"/>
</dbReference>
<dbReference type="InterPro" id="IPR029240">
    <property type="entry name" value="MMS19_N"/>
</dbReference>
<accession>A0ABD3SEM0</accession>
<feature type="domain" description="MMS19 N-terminal" evidence="2">
    <location>
        <begin position="328"/>
        <end position="437"/>
    </location>
</feature>
<organism evidence="3 4">
    <name type="scientific">Cyclostephanos tholiformis</name>
    <dbReference type="NCBI Taxonomy" id="382380"/>
    <lineage>
        <taxon>Eukaryota</taxon>
        <taxon>Sar</taxon>
        <taxon>Stramenopiles</taxon>
        <taxon>Ochrophyta</taxon>
        <taxon>Bacillariophyta</taxon>
        <taxon>Coscinodiscophyceae</taxon>
        <taxon>Thalassiosirophycidae</taxon>
        <taxon>Stephanodiscales</taxon>
        <taxon>Stephanodiscaceae</taxon>
        <taxon>Cyclostephanos</taxon>
    </lineage>
</organism>
<comment type="subcellular location">
    <subcellularLocation>
        <location evidence="1">Nucleus</location>
    </subcellularLocation>
</comment>
<evidence type="ECO:0000313" key="4">
    <source>
        <dbReference type="Proteomes" id="UP001530377"/>
    </source>
</evidence>
<dbReference type="InterPro" id="IPR039920">
    <property type="entry name" value="MMS19"/>
</dbReference>
<keyword evidence="4" id="KW-1185">Reference proteome</keyword>
<dbReference type="GO" id="GO:0016226">
    <property type="term" value="P:iron-sulfur cluster assembly"/>
    <property type="evidence" value="ECO:0007669"/>
    <property type="project" value="UniProtKB-UniRule"/>
</dbReference>
<dbReference type="PANTHER" id="PTHR12891">
    <property type="entry name" value="DNA REPAIR/TRANSCRIPTION PROTEIN MET18/MMS19"/>
    <property type="match status" value="1"/>
</dbReference>